<dbReference type="AlphaFoldDB" id="A0A851HFT0"/>
<reference evidence="2 3" key="1">
    <citation type="submission" date="2020-06" db="EMBL/GenBank/DDBJ databases">
        <title>Draft genome sequence of Candidatus Phytoplasma pruni (X-disease group, subgroup 16SrIII-B) strain ChTDIII from Argentina.</title>
        <authorList>
            <person name="Fernandez F.D."/>
            <person name="Zuebert C."/>
            <person name="Huettel B."/>
            <person name="Kube M."/>
            <person name="Conci L.R."/>
        </authorList>
    </citation>
    <scope>NUCLEOTIDE SEQUENCE [LARGE SCALE GENOMIC DNA]</scope>
    <source>
        <strain evidence="2 3">ChTDIII</strain>
    </source>
</reference>
<dbReference type="Pfam" id="PF11178">
    <property type="entry name" value="DUF2963"/>
    <property type="match status" value="1"/>
</dbReference>
<gene>
    <name evidence="2" type="ORF">HR065_00120</name>
</gene>
<keyword evidence="3" id="KW-1185">Reference proteome</keyword>
<dbReference type="RefSeq" id="WP_420885484.1">
    <property type="nucleotide sequence ID" value="NZ_JABUOH010000002.1"/>
</dbReference>
<evidence type="ECO:0000313" key="3">
    <source>
        <dbReference type="Proteomes" id="UP000568109"/>
    </source>
</evidence>
<comment type="caution">
    <text evidence="2">The sequence shown here is derived from an EMBL/GenBank/DDBJ whole genome shotgun (WGS) entry which is preliminary data.</text>
</comment>
<dbReference type="EMBL" id="JABUOH010000002">
    <property type="protein sequence ID" value="NWN45490.1"/>
    <property type="molecule type" value="Genomic_DNA"/>
</dbReference>
<feature type="domain" description="DUF2963" evidence="1">
    <location>
        <begin position="387"/>
        <end position="432"/>
    </location>
</feature>
<dbReference type="PROSITE" id="PS51257">
    <property type="entry name" value="PROKAR_LIPOPROTEIN"/>
    <property type="match status" value="1"/>
</dbReference>
<protein>
    <recommendedName>
        <fullName evidence="1">DUF2963 domain-containing protein</fullName>
    </recommendedName>
</protein>
<proteinExistence type="predicted"/>
<evidence type="ECO:0000259" key="1">
    <source>
        <dbReference type="Pfam" id="PF11178"/>
    </source>
</evidence>
<sequence length="488" mass="56093">MNYKEVIRKHKKIILLVGLGLLTLLTACTAVLIFKKLNNKNNNNLQNEAPIEVKNPTSEQLPTKKETEEVTLNQKNALKKQVLNIAQDYRNAKGMTIQDVSDEQLENKITSQQNSRPSSSLEELTITTKQMVDEVQLSKALNIAQDYREQKQITVEEVSDQNLRSTIQNQQTPTSALEVLTQTAKQLVDNRLLERTNLRNLALPAAQEYRQQQNITVEEVSDGQLTNAIQTKQTEKPTSILDELIQTTKTLINDKKVEKTLTIAQDYREKQEITPEEVTDQCFKNAIQIELNKEPTTSLEILISSAKKLVNDKNLSKTILMAKEYRNNKGITIEEVKDEKLEEVIQDKQSQNSTALSNELFEPAKNILDHFTVESNDNGKRITKRKQIDQDLIEYINEYDSNGKLIKKFEYNQEGKLNNTFEYFSNEESLQKEIKRVKYKADGITPHYNHTSSWSKGFNAQEKQTHLYKYKSNGEIDWSKSNTATFDE</sequence>
<name>A0A851HFT0_9MOLU</name>
<dbReference type="Proteomes" id="UP000568109">
    <property type="component" value="Unassembled WGS sequence"/>
</dbReference>
<feature type="non-terminal residue" evidence="2">
    <location>
        <position position="488"/>
    </location>
</feature>
<organism evidence="2 3">
    <name type="scientific">Candidatus Phytoplasma pruni</name>
    <dbReference type="NCBI Taxonomy" id="479893"/>
    <lineage>
        <taxon>Bacteria</taxon>
        <taxon>Bacillati</taxon>
        <taxon>Mycoplasmatota</taxon>
        <taxon>Mollicutes</taxon>
        <taxon>Acholeplasmatales</taxon>
        <taxon>Acholeplasmataceae</taxon>
        <taxon>Candidatus Phytoplasma</taxon>
        <taxon>16SrIII (X-disease group)</taxon>
    </lineage>
</organism>
<dbReference type="InterPro" id="IPR021348">
    <property type="entry name" value="DUF2963"/>
</dbReference>
<evidence type="ECO:0000313" key="2">
    <source>
        <dbReference type="EMBL" id="NWN45490.1"/>
    </source>
</evidence>
<accession>A0A851HFT0</accession>